<feature type="compositionally biased region" description="Basic and acidic residues" evidence="1">
    <location>
        <begin position="21"/>
        <end position="36"/>
    </location>
</feature>
<feature type="compositionally biased region" description="Polar residues" evidence="1">
    <location>
        <begin position="1"/>
        <end position="14"/>
    </location>
</feature>
<sequence length="82" mass="8678">MENGSKNWPTSTKNDGAPSDNKNDNADAVAKDLTKLTPEEKTIVAGLLAKTIEGGEVVEIRAVSSTSVMVNSSGYAESHHMM</sequence>
<accession>A0A168H3V4</accession>
<gene>
    <name evidence="2" type="ORF">P029_00740</name>
</gene>
<dbReference type="EMBL" id="CP015376">
    <property type="protein sequence ID" value="ANC33954.1"/>
    <property type="molecule type" value="Genomic_DNA"/>
</dbReference>
<evidence type="ECO:0000313" key="2">
    <source>
        <dbReference type="EMBL" id="ANC33954.1"/>
    </source>
</evidence>
<evidence type="ECO:0000313" key="3">
    <source>
        <dbReference type="Proteomes" id="UP000053801"/>
    </source>
</evidence>
<organism evidence="2 3">
    <name type="scientific">Anaplasma phagocytophilum str. Norway variant2</name>
    <dbReference type="NCBI Taxonomy" id="1392507"/>
    <lineage>
        <taxon>Bacteria</taxon>
        <taxon>Pseudomonadati</taxon>
        <taxon>Pseudomonadota</taxon>
        <taxon>Alphaproteobacteria</taxon>
        <taxon>Rickettsiales</taxon>
        <taxon>Anaplasmataceae</taxon>
        <taxon>Anaplasma</taxon>
        <taxon>phagocytophilum group</taxon>
    </lineage>
</organism>
<name>A0A168H3V4_ANAPH</name>
<protein>
    <submittedName>
        <fullName evidence="2">Uncharacterized protein</fullName>
    </submittedName>
</protein>
<reference evidence="2 3" key="1">
    <citation type="journal article" date="2013" name="Pathogens">
        <title>An Emerging Tick-Borne Disease of Humans Is Caused by a Subset of Strains with Conserved Genome Structure.</title>
        <authorList>
            <person name="Barbet A.F."/>
            <person name="Al-Khedery B."/>
            <person name="Stuen S."/>
            <person name="Granquist E.G."/>
            <person name="Felsheim R.F."/>
            <person name="Munderloh U.G."/>
        </authorList>
    </citation>
    <scope>NUCLEOTIDE SEQUENCE [LARGE SCALE GENOMIC DNA]</scope>
    <source>
        <strain evidence="2 3">Norway variant2</strain>
    </source>
</reference>
<proteinExistence type="predicted"/>
<reference evidence="2 3" key="2">
    <citation type="journal article" date="2014" name="Pathogens">
        <title>Comparative Genomics Identifies a Potential Marker of Human-Virulent Anaplasma phagocytophilum.</title>
        <authorList>
            <person name="Al-Khedery B."/>
            <person name="Barbet A.F."/>
        </authorList>
    </citation>
    <scope>NUCLEOTIDE SEQUENCE [LARGE SCALE GENOMIC DNA]</scope>
    <source>
        <strain evidence="2 3">Norway variant2</strain>
    </source>
</reference>
<evidence type="ECO:0000256" key="1">
    <source>
        <dbReference type="SAM" id="MobiDB-lite"/>
    </source>
</evidence>
<dbReference type="Proteomes" id="UP000053801">
    <property type="component" value="Chromosome"/>
</dbReference>
<dbReference type="AlphaFoldDB" id="A0A168H3V4"/>
<feature type="region of interest" description="Disordered" evidence="1">
    <location>
        <begin position="1"/>
        <end position="36"/>
    </location>
</feature>